<dbReference type="Pfam" id="PF01753">
    <property type="entry name" value="zf-MYND"/>
    <property type="match status" value="1"/>
</dbReference>
<dbReference type="GO" id="GO:0000981">
    <property type="term" value="F:DNA-binding transcription factor activity, RNA polymerase II-specific"/>
    <property type="evidence" value="ECO:0007669"/>
    <property type="project" value="TreeGrafter"/>
</dbReference>
<evidence type="ECO:0000313" key="7">
    <source>
        <dbReference type="Proteomes" id="UP000800035"/>
    </source>
</evidence>
<dbReference type="AlphaFoldDB" id="A0A6A5TVE4"/>
<keyword evidence="1" id="KW-0479">Metal-binding</keyword>
<evidence type="ECO:0000313" key="6">
    <source>
        <dbReference type="EMBL" id="KAF1952907.1"/>
    </source>
</evidence>
<evidence type="ECO:0000256" key="1">
    <source>
        <dbReference type="ARBA" id="ARBA00022723"/>
    </source>
</evidence>
<feature type="domain" description="MYND-type" evidence="5">
    <location>
        <begin position="1175"/>
        <end position="1218"/>
    </location>
</feature>
<keyword evidence="3" id="KW-0862">Zinc</keyword>
<evidence type="ECO:0000256" key="3">
    <source>
        <dbReference type="ARBA" id="ARBA00022833"/>
    </source>
</evidence>
<reference evidence="6" key="1">
    <citation type="journal article" date="2020" name="Stud. Mycol.">
        <title>101 Dothideomycetes genomes: a test case for predicting lifestyles and emergence of pathogens.</title>
        <authorList>
            <person name="Haridas S."/>
            <person name="Albert R."/>
            <person name="Binder M."/>
            <person name="Bloem J."/>
            <person name="Labutti K."/>
            <person name="Salamov A."/>
            <person name="Andreopoulos B."/>
            <person name="Baker S."/>
            <person name="Barry K."/>
            <person name="Bills G."/>
            <person name="Bluhm B."/>
            <person name="Cannon C."/>
            <person name="Castanera R."/>
            <person name="Culley D."/>
            <person name="Daum C."/>
            <person name="Ezra D."/>
            <person name="Gonzalez J."/>
            <person name="Henrissat B."/>
            <person name="Kuo A."/>
            <person name="Liang C."/>
            <person name="Lipzen A."/>
            <person name="Lutzoni F."/>
            <person name="Magnuson J."/>
            <person name="Mondo S."/>
            <person name="Nolan M."/>
            <person name="Ohm R."/>
            <person name="Pangilinan J."/>
            <person name="Park H.-J."/>
            <person name="Ramirez L."/>
            <person name="Alfaro M."/>
            <person name="Sun H."/>
            <person name="Tritt A."/>
            <person name="Yoshinaga Y."/>
            <person name="Zwiers L.-H."/>
            <person name="Turgeon B."/>
            <person name="Goodwin S."/>
            <person name="Spatafora J."/>
            <person name="Crous P."/>
            <person name="Grigoriev I."/>
        </authorList>
    </citation>
    <scope>NUCLEOTIDE SEQUENCE</scope>
    <source>
        <strain evidence="6">CBS 675.92</strain>
    </source>
</reference>
<dbReference type="OrthoDB" id="432970at2759"/>
<evidence type="ECO:0000256" key="4">
    <source>
        <dbReference type="PROSITE-ProRule" id="PRU00134"/>
    </source>
</evidence>
<dbReference type="PROSITE" id="PS50865">
    <property type="entry name" value="ZF_MYND_2"/>
    <property type="match status" value="1"/>
</dbReference>
<gene>
    <name evidence="6" type="ORF">CC80DRAFT_571306</name>
</gene>
<name>A0A6A5TVE4_9PLEO</name>
<proteinExistence type="predicted"/>
<dbReference type="PANTHER" id="PTHR10237:SF15">
    <property type="entry name" value="LD37257P"/>
    <property type="match status" value="1"/>
</dbReference>
<dbReference type="InterPro" id="IPR027974">
    <property type="entry name" value="DUF4470"/>
</dbReference>
<keyword evidence="2 4" id="KW-0863">Zinc-finger</keyword>
<dbReference type="SUPFAM" id="SSF144232">
    <property type="entry name" value="HIT/MYND zinc finger-like"/>
    <property type="match status" value="1"/>
</dbReference>
<sequence>MSLKPVHIVQNPFFYPTGNTPAVCLTQNLPPDRDAVVLLLGCGDIRNILFTTYAGAGHDGRTFDFTCCDLEAEVIARNIVAFTLVIENGEDHSIRLLWNIYYHAFLDTVSFSHLQIHAQKLMGSLASVEAWNDGPYGSLIRFCDTATLASVVKVIGTYAVGPSNGDEYKSRQNSLKKNWELARKFKDIQHGDNDWANGVRASAPLPPDQAIHDIPKQYRTFWKTGCTFDDKKLSSKAVVANPMFGSLRSGLVLHYGTDPLLGFHLATAYAQLSSDSPLNQTTAKEAPKTFRMALSQFHEWCNAFRIGSNRITIRYVNADALAFCHVLDNYRLHGQSASTLCYRSFWDYSHLHLDTLDYGNKGTAPITFNVIDTSNLMDHLGSLNMLAAASPLMATDPAATMRTEMLKPRDKDTAESARMLLCGDLSTIALLFGLKPIHHWTNATATWQFNKSMLKGVPNGDMISMIHARHVVIWKPADTSLIKWQPFDLGNIMFGLYLEMFQDESLGRKFRDLASHSPDNLAHKFKQYELYTRGSFAAVLRRIKTSGVVEWQPFIDQLLEKIMADDSLTMGMHYAQSLFVHLSSFKLSSIDQYDYFHPISYRKDLRGPFRQWKTIPSIVCVTLVVPHEAVSMFADLTEKNGTPLCQLMLESSTTMRQSIYPDIQAAFGSISSVGTPFTNEYVVSVRVDDQGWQGSSPLVVSAMVSTYSLVDNGDTSCRVKFGLKNSPTNLMKFCSKLGLFLFLHESAVGKADVFVTKGRLNMCHDASLGQHEAIPDAKSTHSNIRLMPIVDAKGTKIVSIQAHYDLAHGKVKDSLQAGANAEFLLPDPFTLILRVGDTVVHKTKLPQPLDGNRGKGKIARKSLWAEYTAPVAEPTNLANRKDLVFPASINDKGAILLESLHYVEPNVLPALFIGKATQHVQWLGTHASTLSTMTIPEYAAYGKYLSRQAANKPGRMGVKETIFNMFMRIFGLNGMEKGSIFAFDNSSIPLATIFVDSVRMDPSNQTVFLDAALVPLSTSMQDGFDYAPINLAGVGVVKVNLDVGEAPFWRQLLPSFAERCRSWNHKSNCQYRTQNKYPLSTEPGERFMCSCGLGIFPQGYLKGLKAFHKITKYAVRVAIPVIFPSLIGRGDGIVPVPTTPPPTIPRPAPSFAPKDTTANDSGSRLVDLGAKKGTCFECGATEKKGGGPLSHCRACMFAQYCSAECQKANWRKGHKELCKQMKETAFGA</sequence>
<dbReference type="GO" id="GO:0005634">
    <property type="term" value="C:nucleus"/>
    <property type="evidence" value="ECO:0007669"/>
    <property type="project" value="TreeGrafter"/>
</dbReference>
<evidence type="ECO:0000256" key="2">
    <source>
        <dbReference type="ARBA" id="ARBA00022771"/>
    </source>
</evidence>
<evidence type="ECO:0000259" key="5">
    <source>
        <dbReference type="PROSITE" id="PS50865"/>
    </source>
</evidence>
<dbReference type="Pfam" id="PF14737">
    <property type="entry name" value="DUF4470"/>
    <property type="match status" value="1"/>
</dbReference>
<protein>
    <recommendedName>
        <fullName evidence="5">MYND-type domain-containing protein</fullName>
    </recommendedName>
</protein>
<dbReference type="InterPro" id="IPR024119">
    <property type="entry name" value="TF_DEAF-1"/>
</dbReference>
<dbReference type="PANTHER" id="PTHR10237">
    <property type="entry name" value="DEFORMED EPIDERMAL AUTOREGULATORY FACTOR 1 HOMOLOG SUPPRESSIN"/>
    <property type="match status" value="1"/>
</dbReference>
<dbReference type="PROSITE" id="PS01360">
    <property type="entry name" value="ZF_MYND_1"/>
    <property type="match status" value="1"/>
</dbReference>
<dbReference type="Gene3D" id="6.10.140.2220">
    <property type="match status" value="1"/>
</dbReference>
<organism evidence="6 7">
    <name type="scientific">Byssothecium circinans</name>
    <dbReference type="NCBI Taxonomy" id="147558"/>
    <lineage>
        <taxon>Eukaryota</taxon>
        <taxon>Fungi</taxon>
        <taxon>Dikarya</taxon>
        <taxon>Ascomycota</taxon>
        <taxon>Pezizomycotina</taxon>
        <taxon>Dothideomycetes</taxon>
        <taxon>Pleosporomycetidae</taxon>
        <taxon>Pleosporales</taxon>
        <taxon>Massarineae</taxon>
        <taxon>Massarinaceae</taxon>
        <taxon>Byssothecium</taxon>
    </lineage>
</organism>
<dbReference type="Proteomes" id="UP000800035">
    <property type="component" value="Unassembled WGS sequence"/>
</dbReference>
<dbReference type="InterPro" id="IPR002893">
    <property type="entry name" value="Znf_MYND"/>
</dbReference>
<accession>A0A6A5TVE4</accession>
<dbReference type="GO" id="GO:0008270">
    <property type="term" value="F:zinc ion binding"/>
    <property type="evidence" value="ECO:0007669"/>
    <property type="project" value="UniProtKB-KW"/>
</dbReference>
<keyword evidence="7" id="KW-1185">Reference proteome</keyword>
<dbReference type="EMBL" id="ML977007">
    <property type="protein sequence ID" value="KAF1952907.1"/>
    <property type="molecule type" value="Genomic_DNA"/>
</dbReference>